<evidence type="ECO:0000256" key="2">
    <source>
        <dbReference type="ARBA" id="ARBA00022525"/>
    </source>
</evidence>
<dbReference type="InterPro" id="IPR050557">
    <property type="entry name" value="RTX_toxin/Mannuronan_C5-epim"/>
</dbReference>
<dbReference type="SUPFAM" id="SSF51120">
    <property type="entry name" value="beta-Roll"/>
    <property type="match status" value="5"/>
</dbReference>
<dbReference type="PANTHER" id="PTHR38340">
    <property type="entry name" value="S-LAYER PROTEIN"/>
    <property type="match status" value="1"/>
</dbReference>
<evidence type="ECO:0000313" key="4">
    <source>
        <dbReference type="EMBL" id="ABG31173.1"/>
    </source>
</evidence>
<dbReference type="GO" id="GO:0005509">
    <property type="term" value="F:calcium ion binding"/>
    <property type="evidence" value="ECO:0007669"/>
    <property type="project" value="InterPro"/>
</dbReference>
<sequence>MATPTEWLSAFQVNTGTAATGTQDAPQIIGLNNGHFVVAWVESASGAVATAAGTDIVAKIYDAEGNVVRDSFRLNSDRNFDDEGDFDLTATHDGFAMTYVDDSISNANQTTVYYERFDFDGTPQVGTGTAFTIADENVAADFLRNPQIAANLIAANDDVLVAYDDQVGTGDTDVNGKVIDQAGVLGAEFGVGSNSSGVNSLGDIAVLSNGNFVAVYEEEDSVTGIEFRILTPAGTLISNVNVTDAFGSGTPASDPAVTALAGGGFVATWVEGSDIFIRGYSNSGNSLYAETKAVATPNPNEPVVVALPDGDFVLFWDDDSANNLQAQRFNADGTTDGGPFVVSGPGRDPEIGVTGDGRILFTWENVSTGEIFASIWDPRGTTIDPDDYNTELAHILNSNVITTGTGNTTVLAASDSEDYFVFGQGGNDTINSNGFGEYLGGAGNDTIRAGAGTNGTGRSELLDGGVGTDTLDLTGQAGAYDINLATGVTTFNGAVVTEESFINFENVNTGSGDNTIVGTSGANVIDGGAGNDDINGGGGNDTIFGGDGNDVIDGGFGTDDVFGGAGDDLLLLVSGAGSDNFDGGAGTDTVDFTGVNLDTTIDLDAGIWNFTGFAPNFDMIDVENVILSGGDDVVTGSSAANVITTGGGNDTIDGGAGDDTIFAGAGNDTVFNANFSGANTVFGGDGDDTITSSGEDTVFGEAGDDTIFAGLGVLENLDGGDGEDTLNTTLFNGAYVVNLATGLTNFAGEVFTNFENIISGNGSDELFGTAGENEMTGGGGNDRILGFDGDDDLFGGLGNDILNGGNGNDDLEGGDGNDIMYGGAGNDEMEGGDGDDLLIGNDGNDRMEGGLGNDMFRGGTGVDIIDGDEGDDEAFGGDGNDILRGGDGNDLMDGSAGDDSIQGGEGDDILVGQIGSDILQGDNGADELRGGGGNDVLNGGTGNDTLFGGANEDTLFGGTGDDFLQGNQQDDDLFGQSGNDRLFGGDGFDFLDGGIGDDRLEGNNGRDTLVGGTGADILIGGALGDTFRFNSVADSNLASRDTIVGIDGIGVANGDVIDVSAIDADTTVGGNQAFTFLGLQTTASALSFGAGALWVENAGGPTLLFGNIDNDATIEFAVQINDGAGTSAADYTLGDFIV</sequence>
<dbReference type="Proteomes" id="UP000007029">
    <property type="component" value="Chromosome"/>
</dbReference>
<accession>Q16A20</accession>
<evidence type="ECO:0000256" key="1">
    <source>
        <dbReference type="ARBA" id="ARBA00004613"/>
    </source>
</evidence>
<dbReference type="Gene3D" id="2.150.10.10">
    <property type="entry name" value="Serralysin-like metalloprotease, C-terminal"/>
    <property type="match status" value="8"/>
</dbReference>
<dbReference type="EMBL" id="CP000362">
    <property type="protein sequence ID" value="ABG31173.1"/>
    <property type="molecule type" value="Genomic_DNA"/>
</dbReference>
<dbReference type="OrthoDB" id="9773411at2"/>
<name>Q16A20_ROSDO</name>
<dbReference type="GO" id="GO:0005576">
    <property type="term" value="C:extracellular region"/>
    <property type="evidence" value="ECO:0007669"/>
    <property type="project" value="UniProtKB-SubCell"/>
</dbReference>
<dbReference type="STRING" id="375451.RD1_1544"/>
<dbReference type="InterPro" id="IPR018511">
    <property type="entry name" value="Hemolysin-typ_Ca-bd_CS"/>
</dbReference>
<dbReference type="Pfam" id="PF00353">
    <property type="entry name" value="HemolysinCabind"/>
    <property type="match status" value="11"/>
</dbReference>
<evidence type="ECO:0000313" key="5">
    <source>
        <dbReference type="Proteomes" id="UP000007029"/>
    </source>
</evidence>
<protein>
    <submittedName>
        <fullName evidence="4">Iron-regulated protein FrpC, putative</fullName>
    </submittedName>
</protein>
<keyword evidence="2" id="KW-0964">Secreted</keyword>
<dbReference type="PANTHER" id="PTHR38340:SF1">
    <property type="entry name" value="S-LAYER PROTEIN"/>
    <property type="match status" value="1"/>
</dbReference>
<dbReference type="eggNOG" id="COG2931">
    <property type="taxonomic scope" value="Bacteria"/>
</dbReference>
<reference evidence="4 5" key="1">
    <citation type="journal article" date="2007" name="J. Bacteriol.">
        <title>The complete genome sequence of Roseobacter denitrificans reveals a mixotrophic rather than photosynthetic metabolism.</title>
        <authorList>
            <person name="Swingley W.D."/>
            <person name="Sadekar S."/>
            <person name="Mastrian S.D."/>
            <person name="Matthies H.J."/>
            <person name="Hao J."/>
            <person name="Ramos H."/>
            <person name="Acharya C.R."/>
            <person name="Conrad A.L."/>
            <person name="Taylor H.L."/>
            <person name="Dejesa L.C."/>
            <person name="Shah M.K."/>
            <person name="O'huallachain M.E."/>
            <person name="Lince M.T."/>
            <person name="Blankenship R.E."/>
            <person name="Beatty J.T."/>
            <person name="Touchman J.W."/>
        </authorList>
    </citation>
    <scope>NUCLEOTIDE SEQUENCE [LARGE SCALE GENOMIC DNA]</scope>
    <source>
        <strain evidence="5">ATCC 33942 / OCh 114</strain>
    </source>
</reference>
<dbReference type="HOGENOM" id="CLU_298067_0_0_5"/>
<feature type="region of interest" description="Disordered" evidence="3">
    <location>
        <begin position="921"/>
        <end position="944"/>
    </location>
</feature>
<gene>
    <name evidence="4" type="primary">frpC</name>
    <name evidence="4" type="ordered locus">RD1_1544</name>
</gene>
<dbReference type="KEGG" id="rde:RD1_1544"/>
<proteinExistence type="predicted"/>
<comment type="subcellular location">
    <subcellularLocation>
        <location evidence="1">Secreted</location>
    </subcellularLocation>
</comment>
<dbReference type="PRINTS" id="PR00313">
    <property type="entry name" value="CABNDNGRPT"/>
</dbReference>
<feature type="compositionally biased region" description="Gly residues" evidence="3">
    <location>
        <begin position="930"/>
        <end position="942"/>
    </location>
</feature>
<evidence type="ECO:0000256" key="3">
    <source>
        <dbReference type="SAM" id="MobiDB-lite"/>
    </source>
</evidence>
<keyword evidence="5" id="KW-1185">Reference proteome</keyword>
<organism evidence="4 5">
    <name type="scientific">Roseobacter denitrificans (strain ATCC 33942 / OCh 114)</name>
    <name type="common">Erythrobacter sp. (strain OCh 114)</name>
    <name type="synonym">Roseobacter denitrificans</name>
    <dbReference type="NCBI Taxonomy" id="375451"/>
    <lineage>
        <taxon>Bacteria</taxon>
        <taxon>Pseudomonadati</taxon>
        <taxon>Pseudomonadota</taxon>
        <taxon>Alphaproteobacteria</taxon>
        <taxon>Rhodobacterales</taxon>
        <taxon>Roseobacteraceae</taxon>
        <taxon>Roseobacter</taxon>
    </lineage>
</organism>
<dbReference type="PROSITE" id="PS00330">
    <property type="entry name" value="HEMOLYSIN_CALCIUM"/>
    <property type="match status" value="5"/>
</dbReference>
<dbReference type="InterPro" id="IPR011049">
    <property type="entry name" value="Serralysin-like_metalloprot_C"/>
</dbReference>
<dbReference type="RefSeq" id="WP_011567793.1">
    <property type="nucleotide sequence ID" value="NC_008209.1"/>
</dbReference>
<dbReference type="AlphaFoldDB" id="Q16A20"/>
<dbReference type="InterPro" id="IPR001343">
    <property type="entry name" value="Hemolysn_Ca-bd"/>
</dbReference>